<proteinExistence type="predicted"/>
<evidence type="ECO:0000256" key="1">
    <source>
        <dbReference type="SAM" id="MobiDB-lite"/>
    </source>
</evidence>
<gene>
    <name evidence="2" type="ORF">IPOD504_LOCUS7749</name>
</gene>
<accession>A0ABN8IA99</accession>
<dbReference type="Proteomes" id="UP000837857">
    <property type="component" value="Chromosome 2"/>
</dbReference>
<reference evidence="2" key="1">
    <citation type="submission" date="2022-03" db="EMBL/GenBank/DDBJ databases">
        <authorList>
            <person name="Martin H S."/>
        </authorList>
    </citation>
    <scope>NUCLEOTIDE SEQUENCE</scope>
</reference>
<feature type="region of interest" description="Disordered" evidence="1">
    <location>
        <begin position="1"/>
        <end position="132"/>
    </location>
</feature>
<organism evidence="2 3">
    <name type="scientific">Iphiclides podalirius</name>
    <name type="common">scarce swallowtail</name>
    <dbReference type="NCBI Taxonomy" id="110791"/>
    <lineage>
        <taxon>Eukaryota</taxon>
        <taxon>Metazoa</taxon>
        <taxon>Ecdysozoa</taxon>
        <taxon>Arthropoda</taxon>
        <taxon>Hexapoda</taxon>
        <taxon>Insecta</taxon>
        <taxon>Pterygota</taxon>
        <taxon>Neoptera</taxon>
        <taxon>Endopterygota</taxon>
        <taxon>Lepidoptera</taxon>
        <taxon>Glossata</taxon>
        <taxon>Ditrysia</taxon>
        <taxon>Papilionoidea</taxon>
        <taxon>Papilionidae</taxon>
        <taxon>Papilioninae</taxon>
        <taxon>Iphiclides</taxon>
    </lineage>
</organism>
<feature type="compositionally biased region" description="Pro residues" evidence="1">
    <location>
        <begin position="78"/>
        <end position="102"/>
    </location>
</feature>
<evidence type="ECO:0000313" key="2">
    <source>
        <dbReference type="EMBL" id="CAH2050889.1"/>
    </source>
</evidence>
<feature type="non-terminal residue" evidence="2">
    <location>
        <position position="132"/>
    </location>
</feature>
<sequence>MEKLREHNTGTAPPGPVAPHTSLTGDKGEQSQGRQYGGHGGDARAYHTRARCATTPARSCGLRQHARPERRPERDWARPPPHPRLPTPPRPLLPAPPPPRPPCAAFRGPTGIDFKAASPAAAPTGPWAEVPS</sequence>
<feature type="compositionally biased region" description="Basic and acidic residues" evidence="1">
    <location>
        <begin position="66"/>
        <end position="77"/>
    </location>
</feature>
<keyword evidence="3" id="KW-1185">Reference proteome</keyword>
<dbReference type="EMBL" id="OW152814">
    <property type="protein sequence ID" value="CAH2050889.1"/>
    <property type="molecule type" value="Genomic_DNA"/>
</dbReference>
<name>A0ABN8IA99_9NEOP</name>
<protein>
    <submittedName>
        <fullName evidence="2">Uncharacterized protein</fullName>
    </submittedName>
</protein>
<evidence type="ECO:0000313" key="3">
    <source>
        <dbReference type="Proteomes" id="UP000837857"/>
    </source>
</evidence>